<proteinExistence type="inferred from homology"/>
<comment type="function">
    <text evidence="1">Actins are highly conserved proteins that are involved in various types of cell motility and are ubiquitously expressed in all eukaryotic cells.</text>
</comment>
<comment type="caution">
    <text evidence="3">The sequence shown here is derived from an EMBL/GenBank/DDBJ whole genome shotgun (WGS) entry which is preliminary data.</text>
</comment>
<evidence type="ECO:0008006" key="5">
    <source>
        <dbReference type="Google" id="ProtNLM"/>
    </source>
</evidence>
<evidence type="ECO:0000256" key="2">
    <source>
        <dbReference type="RuleBase" id="RU000487"/>
    </source>
</evidence>
<dbReference type="Pfam" id="PF00022">
    <property type="entry name" value="Actin"/>
    <property type="match status" value="2"/>
</dbReference>
<evidence type="ECO:0000313" key="3">
    <source>
        <dbReference type="EMBL" id="CAF2032828.1"/>
    </source>
</evidence>
<dbReference type="PRINTS" id="PR00190">
    <property type="entry name" value="ACTIN"/>
</dbReference>
<dbReference type="AlphaFoldDB" id="A0A816N9C5"/>
<protein>
    <recommendedName>
        <fullName evidence="5">Actin</fullName>
    </recommendedName>
</protein>
<reference evidence="3" key="1">
    <citation type="submission" date="2021-02" db="EMBL/GenBank/DDBJ databases">
        <authorList>
            <person name="Nowell W R."/>
        </authorList>
    </citation>
    <scope>NUCLEOTIDE SEQUENCE</scope>
</reference>
<gene>
    <name evidence="3" type="ORF">WKI299_LOCUS6838</name>
</gene>
<dbReference type="Gene3D" id="3.30.420.40">
    <property type="match status" value="3"/>
</dbReference>
<dbReference type="InterPro" id="IPR043129">
    <property type="entry name" value="ATPase_NBD"/>
</dbReference>
<evidence type="ECO:0000313" key="4">
    <source>
        <dbReference type="Proteomes" id="UP000663856"/>
    </source>
</evidence>
<dbReference type="SUPFAM" id="SSF53067">
    <property type="entry name" value="Actin-like ATPase domain"/>
    <property type="match status" value="2"/>
</dbReference>
<comment type="similarity">
    <text evidence="2">Belongs to the actin family.</text>
</comment>
<dbReference type="InterPro" id="IPR020902">
    <property type="entry name" value="Actin/actin-like_CS"/>
</dbReference>
<evidence type="ECO:0000256" key="1">
    <source>
        <dbReference type="ARBA" id="ARBA00003520"/>
    </source>
</evidence>
<dbReference type="InterPro" id="IPR004000">
    <property type="entry name" value="Actin"/>
</dbReference>
<dbReference type="SMART" id="SM00268">
    <property type="entry name" value="ACTIN"/>
    <property type="match status" value="1"/>
</dbReference>
<dbReference type="FunFam" id="3.30.420.40:FF:000002">
    <property type="entry name" value="Muscle actin"/>
    <property type="match status" value="1"/>
</dbReference>
<name>A0A816N9C5_9BILA</name>
<accession>A0A816N9C5</accession>
<organism evidence="3 4">
    <name type="scientific">Rotaria magnacalcarata</name>
    <dbReference type="NCBI Taxonomy" id="392030"/>
    <lineage>
        <taxon>Eukaryota</taxon>
        <taxon>Metazoa</taxon>
        <taxon>Spiralia</taxon>
        <taxon>Gnathifera</taxon>
        <taxon>Rotifera</taxon>
        <taxon>Eurotatoria</taxon>
        <taxon>Bdelloidea</taxon>
        <taxon>Philodinida</taxon>
        <taxon>Philodinidae</taxon>
        <taxon>Rotaria</taxon>
    </lineage>
</organism>
<dbReference type="PROSITE" id="PS01132">
    <property type="entry name" value="ACTINS_ACT_LIKE"/>
    <property type="match status" value="1"/>
</dbReference>
<dbReference type="EMBL" id="CAJNRF010002025">
    <property type="protein sequence ID" value="CAF2032828.1"/>
    <property type="molecule type" value="Genomic_DNA"/>
</dbReference>
<dbReference type="PANTHER" id="PTHR11937">
    <property type="entry name" value="ACTIN"/>
    <property type="match status" value="1"/>
</dbReference>
<dbReference type="Proteomes" id="UP000663856">
    <property type="component" value="Unassembled WGS sequence"/>
</dbReference>
<sequence>MSFNCMKNLNSIVMDNGSGTIKAGFAGDSQPCTVFPTTIGCLRHASVSPGMNLKDQYIGSEVIENKDILSIHYPIEHGIVTNWDDMEKIWHHTFYNKLRIAPEEHPFLLTEAPLNPKANREKMAQVLFEHFNVPDFQDELSEASHSKDIEKNYELPDGQKIKIGNERFRCPEALFTPSIIGQQESGIANMVYDTIMKCDIDLRGRLYRRIVLSGGTTSTTGLENRLKKEIRKLVSPETKIRIISASEQDIAVWLGGSILSSLSTFQKMWTTKQEYNDFGPSIMHRNFL</sequence>